<evidence type="ECO:0000313" key="4">
    <source>
        <dbReference type="Proteomes" id="UP001596548"/>
    </source>
</evidence>
<evidence type="ECO:0000259" key="2">
    <source>
        <dbReference type="Pfam" id="PF22725"/>
    </source>
</evidence>
<dbReference type="Gene3D" id="3.40.50.720">
    <property type="entry name" value="NAD(P)-binding Rossmann-like Domain"/>
    <property type="match status" value="1"/>
</dbReference>
<name>A0ABW2HYM0_9ACTN</name>
<dbReference type="PANTHER" id="PTHR43708">
    <property type="entry name" value="CONSERVED EXPRESSED OXIDOREDUCTASE (EUROFUNG)"/>
    <property type="match status" value="1"/>
</dbReference>
<keyword evidence="4" id="KW-1185">Reference proteome</keyword>
<comment type="caution">
    <text evidence="3">The sequence shown here is derived from an EMBL/GenBank/DDBJ whole genome shotgun (WGS) entry which is preliminary data.</text>
</comment>
<dbReference type="InterPro" id="IPR036291">
    <property type="entry name" value="NAD(P)-bd_dom_sf"/>
</dbReference>
<organism evidence="3 4">
    <name type="scientific">Paractinoplanes rhizophilus</name>
    <dbReference type="NCBI Taxonomy" id="1416877"/>
    <lineage>
        <taxon>Bacteria</taxon>
        <taxon>Bacillati</taxon>
        <taxon>Actinomycetota</taxon>
        <taxon>Actinomycetes</taxon>
        <taxon>Micromonosporales</taxon>
        <taxon>Micromonosporaceae</taxon>
        <taxon>Paractinoplanes</taxon>
    </lineage>
</organism>
<feature type="domain" description="GFO/IDH/MocA-like oxidoreductase" evidence="2">
    <location>
        <begin position="139"/>
        <end position="252"/>
    </location>
</feature>
<dbReference type="PANTHER" id="PTHR43708:SF8">
    <property type="entry name" value="OXIDOREDUCTASE"/>
    <property type="match status" value="1"/>
</dbReference>
<sequence>MTEPLRLLQVGAGQMGRAWLAAIRADPDVELVALVDLDAGLARTAAGDHGYRDVLVGPDLTAVLAEARADAMVNVTIPEAHRATTIPALAAGLPVLCEKPIAPTVAEARAMVDAAERHGRLLMVSQSRRYSPGLAAFRRLIARIGPIGTVTCQFFRAPRFGGFREEMADPLLLDMAIHQFDLARLLTGADPLTAGCDAYNPPWSWYAGNAAAEATFVLAGGIRFTFSGSWCAPGLETSWNGAWRVSGAGGTAVWDGDHAPAAQLADGTVLTGEVGAEPEGIAGSLTEFVRCVRDGRRPDSAAARNIVSLAMVEAAVRSAAEHRIVAIAEVLGAAP</sequence>
<dbReference type="SUPFAM" id="SSF51735">
    <property type="entry name" value="NAD(P)-binding Rossmann-fold domains"/>
    <property type="match status" value="1"/>
</dbReference>
<dbReference type="Proteomes" id="UP001596548">
    <property type="component" value="Unassembled WGS sequence"/>
</dbReference>
<proteinExistence type="predicted"/>
<dbReference type="Gene3D" id="3.30.360.10">
    <property type="entry name" value="Dihydrodipicolinate Reductase, domain 2"/>
    <property type="match status" value="1"/>
</dbReference>
<dbReference type="InterPro" id="IPR000683">
    <property type="entry name" value="Gfo/Idh/MocA-like_OxRdtase_N"/>
</dbReference>
<dbReference type="InterPro" id="IPR055170">
    <property type="entry name" value="GFO_IDH_MocA-like_dom"/>
</dbReference>
<evidence type="ECO:0000259" key="1">
    <source>
        <dbReference type="Pfam" id="PF01408"/>
    </source>
</evidence>
<gene>
    <name evidence="3" type="ORF">ACFQS1_24835</name>
</gene>
<dbReference type="SUPFAM" id="SSF55347">
    <property type="entry name" value="Glyceraldehyde-3-phosphate dehydrogenase-like, C-terminal domain"/>
    <property type="match status" value="1"/>
</dbReference>
<protein>
    <submittedName>
        <fullName evidence="3">Gfo/Idh/MocA family protein</fullName>
    </submittedName>
</protein>
<accession>A0ABW2HYM0</accession>
<dbReference type="Pfam" id="PF22725">
    <property type="entry name" value="GFO_IDH_MocA_C3"/>
    <property type="match status" value="1"/>
</dbReference>
<reference evidence="4" key="1">
    <citation type="journal article" date="2019" name="Int. J. Syst. Evol. Microbiol.">
        <title>The Global Catalogue of Microorganisms (GCM) 10K type strain sequencing project: providing services to taxonomists for standard genome sequencing and annotation.</title>
        <authorList>
            <consortium name="The Broad Institute Genomics Platform"/>
            <consortium name="The Broad Institute Genome Sequencing Center for Infectious Disease"/>
            <person name="Wu L."/>
            <person name="Ma J."/>
        </authorList>
    </citation>
    <scope>NUCLEOTIDE SEQUENCE [LARGE SCALE GENOMIC DNA]</scope>
    <source>
        <strain evidence="4">XZYJT-10</strain>
    </source>
</reference>
<evidence type="ECO:0000313" key="3">
    <source>
        <dbReference type="EMBL" id="MFC7277232.1"/>
    </source>
</evidence>
<dbReference type="Pfam" id="PF01408">
    <property type="entry name" value="GFO_IDH_MocA"/>
    <property type="match status" value="1"/>
</dbReference>
<dbReference type="InterPro" id="IPR051317">
    <property type="entry name" value="Gfo/Idh/MocA_oxidoreduct"/>
</dbReference>
<feature type="domain" description="Gfo/Idh/MocA-like oxidoreductase N-terminal" evidence="1">
    <location>
        <begin position="8"/>
        <end position="125"/>
    </location>
</feature>
<dbReference type="RefSeq" id="WP_378972555.1">
    <property type="nucleotide sequence ID" value="NZ_JBHTBJ010000020.1"/>
</dbReference>
<dbReference type="EMBL" id="JBHTBJ010000020">
    <property type="protein sequence ID" value="MFC7277232.1"/>
    <property type="molecule type" value="Genomic_DNA"/>
</dbReference>